<organism evidence="1 2">
    <name type="scientific">Kaistia defluvii</name>
    <dbReference type="NCBI Taxonomy" id="410841"/>
    <lineage>
        <taxon>Bacteria</taxon>
        <taxon>Pseudomonadati</taxon>
        <taxon>Pseudomonadota</taxon>
        <taxon>Alphaproteobacteria</taxon>
        <taxon>Hyphomicrobiales</taxon>
        <taxon>Kaistiaceae</taxon>
        <taxon>Kaistia</taxon>
    </lineage>
</organism>
<sequence length="287" mass="30612">MSQRRYQARRSGDRVMADGLAGAADEAAAPLLASDEPPVVDLQDSAGGPFVFLCEHASNRLPKALGDLGLPAEALTRHIAWDPGAAAMTLGLAARLGGPAILQSYSRLVIDCNREPGLPDAITTLSEDTAIPGNQDLGPDARQQRVDAIWAPFHAAIDELVEARIAAGKPSVIVTLHSFTSVYRGVSRPWHVGIISSGERSFAEAMLSALRRDPALVVGDDEPYSARDNVDYTIRRHGFDRGLPHVMIEVRNDLVESATDVAAWVERLGDALLESAAALGLSPAQED</sequence>
<evidence type="ECO:0000313" key="1">
    <source>
        <dbReference type="EMBL" id="MET4634136.1"/>
    </source>
</evidence>
<protein>
    <submittedName>
        <fullName evidence="1">N-formylglutamate amidohydrolase</fullName>
    </submittedName>
</protein>
<accession>A0ABV2R0D7</accession>
<dbReference type="Pfam" id="PF05013">
    <property type="entry name" value="FGase"/>
    <property type="match status" value="1"/>
</dbReference>
<dbReference type="Proteomes" id="UP001549321">
    <property type="component" value="Unassembled WGS sequence"/>
</dbReference>
<dbReference type="InterPro" id="IPR007709">
    <property type="entry name" value="N-FG_amidohydro"/>
</dbReference>
<gene>
    <name evidence="1" type="ORF">ABIE08_002049</name>
</gene>
<dbReference type="SUPFAM" id="SSF53187">
    <property type="entry name" value="Zn-dependent exopeptidases"/>
    <property type="match status" value="1"/>
</dbReference>
<reference evidence="1 2" key="1">
    <citation type="submission" date="2024-06" db="EMBL/GenBank/DDBJ databases">
        <title>Sorghum-associated microbial communities from plants grown in Nebraska, USA.</title>
        <authorList>
            <person name="Schachtman D."/>
        </authorList>
    </citation>
    <scope>NUCLEOTIDE SEQUENCE [LARGE SCALE GENOMIC DNA]</scope>
    <source>
        <strain evidence="1 2">3207</strain>
    </source>
</reference>
<dbReference type="EMBL" id="JBEPSM010000001">
    <property type="protein sequence ID" value="MET4634136.1"/>
    <property type="molecule type" value="Genomic_DNA"/>
</dbReference>
<dbReference type="InterPro" id="IPR011227">
    <property type="entry name" value="UCP029730"/>
</dbReference>
<dbReference type="PIRSF" id="PIRSF029730">
    <property type="entry name" value="UCP029730"/>
    <property type="match status" value="1"/>
</dbReference>
<comment type="caution">
    <text evidence="1">The sequence shown here is derived from an EMBL/GenBank/DDBJ whole genome shotgun (WGS) entry which is preliminary data.</text>
</comment>
<dbReference type="Gene3D" id="3.40.630.40">
    <property type="entry name" value="Zn-dependent exopeptidases"/>
    <property type="match status" value="1"/>
</dbReference>
<keyword evidence="2" id="KW-1185">Reference proteome</keyword>
<proteinExistence type="predicted"/>
<evidence type="ECO:0000313" key="2">
    <source>
        <dbReference type="Proteomes" id="UP001549321"/>
    </source>
</evidence>
<name>A0ABV2R0D7_9HYPH</name>